<organism evidence="2 3">
    <name type="scientific">Candidatus Caccopulliclostridium gallistercoris</name>
    <dbReference type="NCBI Taxonomy" id="2840719"/>
    <lineage>
        <taxon>Bacteria</taxon>
        <taxon>Bacillati</taxon>
        <taxon>Bacillota</taxon>
        <taxon>Clostridia</taxon>
        <taxon>Candidatus Caccopulliclostridium</taxon>
    </lineage>
</organism>
<feature type="transmembrane region" description="Helical" evidence="1">
    <location>
        <begin position="6"/>
        <end position="25"/>
    </location>
</feature>
<gene>
    <name evidence="2" type="ORF">IAA62_04005</name>
</gene>
<reference evidence="2" key="1">
    <citation type="submission" date="2020-10" db="EMBL/GenBank/DDBJ databases">
        <authorList>
            <person name="Gilroy R."/>
        </authorList>
    </citation>
    <scope>NUCLEOTIDE SEQUENCE</scope>
    <source>
        <strain evidence="2">CHK186-9395</strain>
    </source>
</reference>
<evidence type="ECO:0008006" key="4">
    <source>
        <dbReference type="Google" id="ProtNLM"/>
    </source>
</evidence>
<comment type="caution">
    <text evidence="2">The sequence shown here is derived from an EMBL/GenBank/DDBJ whole genome shotgun (WGS) entry which is preliminary data.</text>
</comment>
<name>A0A9D1NFQ4_9FIRM</name>
<reference evidence="2" key="2">
    <citation type="journal article" date="2021" name="PeerJ">
        <title>Extensive microbial diversity within the chicken gut microbiome revealed by metagenomics and culture.</title>
        <authorList>
            <person name="Gilroy R."/>
            <person name="Ravi A."/>
            <person name="Getino M."/>
            <person name="Pursley I."/>
            <person name="Horton D.L."/>
            <person name="Alikhan N.F."/>
            <person name="Baker D."/>
            <person name="Gharbi K."/>
            <person name="Hall N."/>
            <person name="Watson M."/>
            <person name="Adriaenssens E.M."/>
            <person name="Foster-Nyarko E."/>
            <person name="Jarju S."/>
            <person name="Secka A."/>
            <person name="Antonio M."/>
            <person name="Oren A."/>
            <person name="Chaudhuri R.R."/>
            <person name="La Ragione R."/>
            <person name="Hildebrand F."/>
            <person name="Pallen M.J."/>
        </authorList>
    </citation>
    <scope>NUCLEOTIDE SEQUENCE</scope>
    <source>
        <strain evidence="2">CHK186-9395</strain>
    </source>
</reference>
<feature type="transmembrane region" description="Helical" evidence="1">
    <location>
        <begin position="145"/>
        <end position="161"/>
    </location>
</feature>
<sequence>MKYFLLGVIVFICGYIGYGLSKFYIARLKLFTSLINFSEKLDTDINFGKAKLLKIIEEFNSNSKELKKILDSYTLCLNEGKACSEEIFKDVKILKDEEKHVILCFFSELGKLDVYNQTKQIENSKIKFQEIVNSCTEEKKKYGTLYLKLGIILGLLIALILF</sequence>
<dbReference type="AlphaFoldDB" id="A0A9D1NFQ4"/>
<keyword evidence="1" id="KW-0812">Transmembrane</keyword>
<dbReference type="Pfam" id="PF09548">
    <property type="entry name" value="Spore_III_AB"/>
    <property type="match status" value="1"/>
</dbReference>
<dbReference type="InterPro" id="IPR014198">
    <property type="entry name" value="Spore_III_AB"/>
</dbReference>
<evidence type="ECO:0000256" key="1">
    <source>
        <dbReference type="SAM" id="Phobius"/>
    </source>
</evidence>
<accession>A0A9D1NFQ4</accession>
<keyword evidence="1" id="KW-0472">Membrane</keyword>
<dbReference type="EMBL" id="DVOJ01000014">
    <property type="protein sequence ID" value="HIV01696.1"/>
    <property type="molecule type" value="Genomic_DNA"/>
</dbReference>
<evidence type="ECO:0000313" key="2">
    <source>
        <dbReference type="EMBL" id="HIV01696.1"/>
    </source>
</evidence>
<dbReference type="Proteomes" id="UP000886861">
    <property type="component" value="Unassembled WGS sequence"/>
</dbReference>
<proteinExistence type="predicted"/>
<keyword evidence="1" id="KW-1133">Transmembrane helix</keyword>
<evidence type="ECO:0000313" key="3">
    <source>
        <dbReference type="Proteomes" id="UP000886861"/>
    </source>
</evidence>
<protein>
    <recommendedName>
        <fullName evidence="4">Stage III sporulation protein SpoAB</fullName>
    </recommendedName>
</protein>